<accession>A0A2M7IYU4</accession>
<organism evidence="1 2">
    <name type="scientific">bacterium (Candidatus Gribaldobacteria) CG_4_8_14_3_um_filter_42_11</name>
    <dbReference type="NCBI Taxonomy" id="2014267"/>
    <lineage>
        <taxon>Bacteria</taxon>
        <taxon>Candidatus Gribaldobacteria</taxon>
    </lineage>
</organism>
<feature type="non-terminal residue" evidence="1">
    <location>
        <position position="1"/>
    </location>
</feature>
<dbReference type="EMBL" id="PFHV01000022">
    <property type="protein sequence ID" value="PIX03351.1"/>
    <property type="molecule type" value="Genomic_DNA"/>
</dbReference>
<proteinExistence type="predicted"/>
<dbReference type="AlphaFoldDB" id="A0A2M7IYU4"/>
<name>A0A2M7IYU4_9BACT</name>
<reference evidence="2" key="1">
    <citation type="submission" date="2017-09" db="EMBL/GenBank/DDBJ databases">
        <title>Depth-based differentiation of microbial function through sediment-hosted aquifers and enrichment of novel symbionts in the deep terrestrial subsurface.</title>
        <authorList>
            <person name="Probst A.J."/>
            <person name="Ladd B."/>
            <person name="Jarett J.K."/>
            <person name="Geller-Mcgrath D.E."/>
            <person name="Sieber C.M.K."/>
            <person name="Emerson J.B."/>
            <person name="Anantharaman K."/>
            <person name="Thomas B.C."/>
            <person name="Malmstrom R."/>
            <person name="Stieglmeier M."/>
            <person name="Klingl A."/>
            <person name="Woyke T."/>
            <person name="Ryan C.M."/>
            <person name="Banfield J.F."/>
        </authorList>
    </citation>
    <scope>NUCLEOTIDE SEQUENCE [LARGE SCALE GENOMIC DNA]</scope>
</reference>
<comment type="caution">
    <text evidence="1">The sequence shown here is derived from an EMBL/GenBank/DDBJ whole genome shotgun (WGS) entry which is preliminary data.</text>
</comment>
<evidence type="ECO:0008006" key="3">
    <source>
        <dbReference type="Google" id="ProtNLM"/>
    </source>
</evidence>
<gene>
    <name evidence="1" type="ORF">COZ78_00850</name>
</gene>
<protein>
    <recommendedName>
        <fullName evidence="3">Leucine--tRNA ligase</fullName>
    </recommendedName>
</protein>
<dbReference type="Gene3D" id="3.10.20.590">
    <property type="match status" value="1"/>
</dbReference>
<evidence type="ECO:0000313" key="2">
    <source>
        <dbReference type="Proteomes" id="UP000230505"/>
    </source>
</evidence>
<evidence type="ECO:0000313" key="1">
    <source>
        <dbReference type="EMBL" id="PIX03351.1"/>
    </source>
</evidence>
<sequence>LIIQINGKARGGLEVVRDMAEQEAVGLVKKDQKISKWLANKEIKKTIFVKNKLINFVI</sequence>
<dbReference type="Proteomes" id="UP000230505">
    <property type="component" value="Unassembled WGS sequence"/>
</dbReference>